<gene>
    <name evidence="2" type="ORF">MYF79_21255</name>
</gene>
<dbReference type="Pfam" id="PF07992">
    <property type="entry name" value="Pyr_redox_2"/>
    <property type="match status" value="1"/>
</dbReference>
<proteinExistence type="predicted"/>
<dbReference type="InterPro" id="IPR036188">
    <property type="entry name" value="FAD/NAD-bd_sf"/>
</dbReference>
<dbReference type="Proteomes" id="UP000830198">
    <property type="component" value="Chromosome"/>
</dbReference>
<name>A0ABY4HUK7_CHIFI</name>
<dbReference type="RefSeq" id="WP_247809854.1">
    <property type="nucleotide sequence ID" value="NZ_CP095855.1"/>
</dbReference>
<reference evidence="2 3" key="1">
    <citation type="submission" date="2022-04" db="EMBL/GenBank/DDBJ databases">
        <title>The arsenic-methylating capacity of Chitinophaga filiformis YT5 during chitin decomposition.</title>
        <authorList>
            <person name="Chen G."/>
            <person name="Liang Y."/>
        </authorList>
    </citation>
    <scope>NUCLEOTIDE SEQUENCE [LARGE SCALE GENOMIC DNA]</scope>
    <source>
        <strain evidence="2 3">YT5</strain>
    </source>
</reference>
<dbReference type="Pfam" id="PF14691">
    <property type="entry name" value="Fer4_20"/>
    <property type="match status" value="1"/>
</dbReference>
<feature type="domain" description="4Fe-4S ferredoxin-type" evidence="1">
    <location>
        <begin position="28"/>
        <end position="61"/>
    </location>
</feature>
<organism evidence="2 3">
    <name type="scientific">Chitinophaga filiformis</name>
    <name type="common">Myxococcus filiformis</name>
    <name type="synonym">Flexibacter filiformis</name>
    <dbReference type="NCBI Taxonomy" id="104663"/>
    <lineage>
        <taxon>Bacteria</taxon>
        <taxon>Pseudomonadati</taxon>
        <taxon>Bacteroidota</taxon>
        <taxon>Chitinophagia</taxon>
        <taxon>Chitinophagales</taxon>
        <taxon>Chitinophagaceae</taxon>
        <taxon>Chitinophaga</taxon>
    </lineage>
</organism>
<dbReference type="InterPro" id="IPR023753">
    <property type="entry name" value="FAD/NAD-binding_dom"/>
</dbReference>
<evidence type="ECO:0000313" key="2">
    <source>
        <dbReference type="EMBL" id="UPK67475.1"/>
    </source>
</evidence>
<dbReference type="PANTHER" id="PTHR42783:SF3">
    <property type="entry name" value="GLUTAMATE SYNTHASE [NADPH] SMALL CHAIN-RELATED"/>
    <property type="match status" value="1"/>
</dbReference>
<dbReference type="PROSITE" id="PS51379">
    <property type="entry name" value="4FE4S_FER_2"/>
    <property type="match status" value="1"/>
</dbReference>
<dbReference type="InterPro" id="IPR017896">
    <property type="entry name" value="4Fe4S_Fe-S-bd"/>
</dbReference>
<dbReference type="InterPro" id="IPR009051">
    <property type="entry name" value="Helical_ferredxn"/>
</dbReference>
<dbReference type="PANTHER" id="PTHR42783">
    <property type="entry name" value="GLUTAMATE SYNTHASE [NADPH] SMALL CHAIN"/>
    <property type="match status" value="1"/>
</dbReference>
<dbReference type="PRINTS" id="PR00419">
    <property type="entry name" value="ADXRDTASE"/>
</dbReference>
<dbReference type="EMBL" id="CP095855">
    <property type="protein sequence ID" value="UPK67475.1"/>
    <property type="molecule type" value="Genomic_DNA"/>
</dbReference>
<dbReference type="SUPFAM" id="SSF51971">
    <property type="entry name" value="Nucleotide-binding domain"/>
    <property type="match status" value="2"/>
</dbReference>
<dbReference type="InterPro" id="IPR028261">
    <property type="entry name" value="DPD_II"/>
</dbReference>
<evidence type="ECO:0000259" key="1">
    <source>
        <dbReference type="PROSITE" id="PS51379"/>
    </source>
</evidence>
<sequence length="456" mass="49389">MAVRNNRLSAEEYQQHFSDIHPPFETRDAALVEANRCLFCYDAPCTKSCPTSINVPKFIKQITTDNLKGSAYTIFSSNIMGGGCAKVCPVEKLCEGACVYNLMEEEPIPIARLQRYATERAIQEKWPLFERKASTGKKVAVIGAGPAGLSCAHALSREGVDVTIYEKESKGGGLMTYGIAAYKVTPQFCQEEVDYITSIGGIDIQYNKTFGKDITLEALQQQYDAVYLAFGVGLARQLYIPGEQLDGVVDAISFIYDIRNSGFPTVPVGDQVAVIGMGMTAIDAATQAKRLGAKEVTLVYRRTRQEMPCTEAEMNLALLDGCKIIWLAAPTEILGEDGKVTHLVCNMVKLEDAAGGRRQPVITDEQLTLPVDMVIKAAGQMPFEQLVHSHQLNNDHGKVTTTDTGVTSIAGVFAGGDCVNGGKEVVDAVQAGKDGARAILEYLQNVLSSRVNPNGE</sequence>
<keyword evidence="3" id="KW-1185">Reference proteome</keyword>
<dbReference type="Gene3D" id="1.10.1060.10">
    <property type="entry name" value="Alpha-helical ferredoxin"/>
    <property type="match status" value="1"/>
</dbReference>
<evidence type="ECO:0000313" key="3">
    <source>
        <dbReference type="Proteomes" id="UP000830198"/>
    </source>
</evidence>
<accession>A0ABY4HUK7</accession>
<dbReference type="SUPFAM" id="SSF46548">
    <property type="entry name" value="alpha-helical ferredoxin"/>
    <property type="match status" value="1"/>
</dbReference>
<dbReference type="Gene3D" id="3.50.50.60">
    <property type="entry name" value="FAD/NAD(P)-binding domain"/>
    <property type="match status" value="2"/>
</dbReference>
<protein>
    <submittedName>
        <fullName evidence="2">NAD(P)-dependent oxidoreductase</fullName>
    </submittedName>
</protein>